<dbReference type="Proteomes" id="UP000694388">
    <property type="component" value="Unplaced"/>
</dbReference>
<reference evidence="1" key="2">
    <citation type="submission" date="2025-09" db="UniProtKB">
        <authorList>
            <consortium name="Ensembl"/>
        </authorList>
    </citation>
    <scope>IDENTIFICATION</scope>
</reference>
<dbReference type="PANTHER" id="PTHR46704:SF9">
    <property type="entry name" value="BHLH DOMAIN-CONTAINING PROTEIN"/>
    <property type="match status" value="1"/>
</dbReference>
<reference evidence="1" key="1">
    <citation type="submission" date="2025-08" db="UniProtKB">
        <authorList>
            <consortium name="Ensembl"/>
        </authorList>
    </citation>
    <scope>IDENTIFICATION</scope>
</reference>
<dbReference type="Ensembl" id="ENSEBUT00000012391.1">
    <property type="protein sequence ID" value="ENSEBUP00000011815.1"/>
    <property type="gene ID" value="ENSEBUG00000007565.1"/>
</dbReference>
<dbReference type="OMA" id="MADCTHE"/>
<proteinExistence type="predicted"/>
<organism evidence="1 2">
    <name type="scientific">Eptatretus burgeri</name>
    <name type="common">Inshore hagfish</name>
    <dbReference type="NCBI Taxonomy" id="7764"/>
    <lineage>
        <taxon>Eukaryota</taxon>
        <taxon>Metazoa</taxon>
        <taxon>Chordata</taxon>
        <taxon>Craniata</taxon>
        <taxon>Vertebrata</taxon>
        <taxon>Cyclostomata</taxon>
        <taxon>Myxini</taxon>
        <taxon>Myxiniformes</taxon>
        <taxon>Myxinidae</taxon>
        <taxon>Eptatretinae</taxon>
        <taxon>Eptatretus</taxon>
    </lineage>
</organism>
<name>A0A8C4Q915_EPTBU</name>
<protein>
    <recommendedName>
        <fullName evidence="3">Tesmin/TSO1-like CXC domain-containing protein</fullName>
    </recommendedName>
</protein>
<sequence>MTSCWHEEADTRMVVHVLHAWESDYKAIQIRSVDTDVLVIFIGKFHQILERYPDSNISVALGFGKDFKIYPLNTVCEKVGLSRSRCLHLFHALTGSDTSAFVNKGKVTAWHAWDLCPELTQTFHYLCEHPFIEVDTDSLYFRTVERFTVKLYDRTCASESVNEARLEIFLRTASSLDRLPPTQDSLYQHFLRAVYQAGVWLTSGNSRCPPSPDGFGWIKDDSSSIWRPVWITLQVVSQACRELIKCCCKKSCAHCKCAKSSLPGTSLCKCQCKT</sequence>
<dbReference type="AlphaFoldDB" id="A0A8C4Q915"/>
<dbReference type="PANTHER" id="PTHR46704">
    <property type="entry name" value="CXC DOMAIN-CONTAINING PROTEIN-RELATED"/>
    <property type="match status" value="1"/>
</dbReference>
<keyword evidence="2" id="KW-1185">Reference proteome</keyword>
<evidence type="ECO:0000313" key="1">
    <source>
        <dbReference type="Ensembl" id="ENSEBUP00000011815.1"/>
    </source>
</evidence>
<evidence type="ECO:0008006" key="3">
    <source>
        <dbReference type="Google" id="ProtNLM"/>
    </source>
</evidence>
<dbReference type="GeneTree" id="ENSGT00940000166562"/>
<evidence type="ECO:0000313" key="2">
    <source>
        <dbReference type="Proteomes" id="UP000694388"/>
    </source>
</evidence>
<accession>A0A8C4Q915</accession>